<organism evidence="1 2">
    <name type="scientific">Dichomitus squalens</name>
    <dbReference type="NCBI Taxonomy" id="114155"/>
    <lineage>
        <taxon>Eukaryota</taxon>
        <taxon>Fungi</taxon>
        <taxon>Dikarya</taxon>
        <taxon>Basidiomycota</taxon>
        <taxon>Agaricomycotina</taxon>
        <taxon>Agaricomycetes</taxon>
        <taxon>Polyporales</taxon>
        <taxon>Polyporaceae</taxon>
        <taxon>Dichomitus</taxon>
    </lineage>
</organism>
<dbReference type="EMBL" id="ML145099">
    <property type="protein sequence ID" value="TBU61321.1"/>
    <property type="molecule type" value="Genomic_DNA"/>
</dbReference>
<protein>
    <submittedName>
        <fullName evidence="1">Uncharacterized protein</fullName>
    </submittedName>
</protein>
<gene>
    <name evidence="1" type="ORF">BD310DRAFT_219121</name>
</gene>
<evidence type="ECO:0000313" key="2">
    <source>
        <dbReference type="Proteomes" id="UP000292082"/>
    </source>
</evidence>
<dbReference type="Proteomes" id="UP000292082">
    <property type="component" value="Unassembled WGS sequence"/>
</dbReference>
<evidence type="ECO:0000313" key="1">
    <source>
        <dbReference type="EMBL" id="TBU61321.1"/>
    </source>
</evidence>
<sequence>MIATTLVTVHAKLLHPPVDPGCGHNGPGFHTHVCNSPGKGPSTPDKQDQLPANPIREALLLMYLIVYAA</sequence>
<proteinExistence type="predicted"/>
<keyword evidence="2" id="KW-1185">Reference proteome</keyword>
<dbReference type="AlphaFoldDB" id="A0A4Q9Q2U9"/>
<name>A0A4Q9Q2U9_9APHY</name>
<accession>A0A4Q9Q2U9</accession>
<reference evidence="1 2" key="1">
    <citation type="submission" date="2019-01" db="EMBL/GenBank/DDBJ databases">
        <title>Draft genome sequences of three monokaryotic isolates of the white-rot basidiomycete fungus Dichomitus squalens.</title>
        <authorList>
            <consortium name="DOE Joint Genome Institute"/>
            <person name="Lopez S.C."/>
            <person name="Andreopoulos B."/>
            <person name="Pangilinan J."/>
            <person name="Lipzen A."/>
            <person name="Riley R."/>
            <person name="Ahrendt S."/>
            <person name="Ng V."/>
            <person name="Barry K."/>
            <person name="Daum C."/>
            <person name="Grigoriev I.V."/>
            <person name="Hilden K.S."/>
            <person name="Makela M.R."/>
            <person name="de Vries R.P."/>
        </authorList>
    </citation>
    <scope>NUCLEOTIDE SEQUENCE [LARGE SCALE GENOMIC DNA]</scope>
    <source>
        <strain evidence="1 2">CBS 464.89</strain>
    </source>
</reference>